<proteinExistence type="predicted"/>
<keyword evidence="3" id="KW-1185">Reference proteome</keyword>
<dbReference type="Pfam" id="PF04390">
    <property type="entry name" value="LptE"/>
    <property type="match status" value="1"/>
</dbReference>
<evidence type="ECO:0000256" key="1">
    <source>
        <dbReference type="SAM" id="SignalP"/>
    </source>
</evidence>
<sequence>MSLPDRRTVLSLLAALLIAGCGFTPAYAPEGAGTKLRGRVAVQVPATRNDFALASRLETRLGAADAPAYDLGYSVTVYSISGGITPDNETTRYQLKGSVAYTLTDRATQARVAGGTVRNFTSWSATGSTVAGIAAEEAAAARLMQILADDIVTRLIAELP</sequence>
<dbReference type="GO" id="GO:0043165">
    <property type="term" value="P:Gram-negative-bacterium-type cell outer membrane assembly"/>
    <property type="evidence" value="ECO:0007669"/>
    <property type="project" value="InterPro"/>
</dbReference>
<evidence type="ECO:0000313" key="2">
    <source>
        <dbReference type="EMBL" id="AWB49897.1"/>
    </source>
</evidence>
<dbReference type="Proteomes" id="UP000244496">
    <property type="component" value="Chromosome"/>
</dbReference>
<dbReference type="OrthoDB" id="7629596at2"/>
<accession>A0A2S0UQ27</accession>
<evidence type="ECO:0000313" key="3">
    <source>
        <dbReference type="Proteomes" id="UP000244496"/>
    </source>
</evidence>
<keyword evidence="1" id="KW-0732">Signal</keyword>
<feature type="signal peptide" evidence="1">
    <location>
        <begin position="1"/>
        <end position="28"/>
    </location>
</feature>
<dbReference type="KEGG" id="geh:HYN69_16545"/>
<gene>
    <name evidence="2" type="ORF">HYN69_16545</name>
</gene>
<evidence type="ECO:0008006" key="4">
    <source>
        <dbReference type="Google" id="ProtNLM"/>
    </source>
</evidence>
<protein>
    <recommendedName>
        <fullName evidence="4">LPS-assembly lipoprotein</fullName>
    </recommendedName>
</protein>
<feature type="chain" id="PRO_5015608267" description="LPS-assembly lipoprotein" evidence="1">
    <location>
        <begin position="29"/>
        <end position="160"/>
    </location>
</feature>
<dbReference type="EMBL" id="CP028918">
    <property type="protein sequence ID" value="AWB49897.1"/>
    <property type="molecule type" value="Genomic_DNA"/>
</dbReference>
<dbReference type="InterPro" id="IPR007485">
    <property type="entry name" value="LPS_assembly_LptE"/>
</dbReference>
<dbReference type="Gene3D" id="3.30.160.150">
    <property type="entry name" value="Lipoprotein like domain"/>
    <property type="match status" value="1"/>
</dbReference>
<dbReference type="AlphaFoldDB" id="A0A2S0UQ27"/>
<dbReference type="GO" id="GO:0019867">
    <property type="term" value="C:outer membrane"/>
    <property type="evidence" value="ECO:0007669"/>
    <property type="project" value="InterPro"/>
</dbReference>
<dbReference type="RefSeq" id="WP_108436713.1">
    <property type="nucleotide sequence ID" value="NZ_CP028918.1"/>
</dbReference>
<reference evidence="2 3" key="1">
    <citation type="submission" date="2018-04" db="EMBL/GenBank/DDBJ databases">
        <title>Genome sequencing of Gemmobacter.</title>
        <authorList>
            <person name="Yi H."/>
            <person name="Baek M.-G."/>
        </authorList>
    </citation>
    <scope>NUCLEOTIDE SEQUENCE [LARGE SCALE GENOMIC DNA]</scope>
    <source>
        <strain evidence="2 3">HYN0069</strain>
    </source>
</reference>
<name>A0A2S0UQ27_9RHOB</name>
<organism evidence="2 3">
    <name type="scientific">Paragemmobacter aquarius</name>
    <dbReference type="NCBI Taxonomy" id="2169400"/>
    <lineage>
        <taxon>Bacteria</taxon>
        <taxon>Pseudomonadati</taxon>
        <taxon>Pseudomonadota</taxon>
        <taxon>Alphaproteobacteria</taxon>
        <taxon>Rhodobacterales</taxon>
        <taxon>Paracoccaceae</taxon>
        <taxon>Paragemmobacter</taxon>
    </lineage>
</organism>
<dbReference type="PROSITE" id="PS51257">
    <property type="entry name" value="PROKAR_LIPOPROTEIN"/>
    <property type="match status" value="1"/>
</dbReference>